<dbReference type="AlphaFoldDB" id="G0HA34"/>
<dbReference type="HOGENOM" id="CLU_2933598_0_0_11"/>
<reference evidence="1 2" key="1">
    <citation type="journal article" date="2011" name="BMC Genomics">
        <title>Complete genome sequence of Corynebacterium variabile DSM 44702 isolated from the surface of smear-ripened cheeses and insights into cheese ripening and flavor generation.</title>
        <authorList>
            <person name="Schroeder J."/>
            <person name="Maus I."/>
            <person name="Trost E."/>
            <person name="Tauch A."/>
        </authorList>
    </citation>
    <scope>NUCLEOTIDE SEQUENCE [LARGE SCALE GENOMIC DNA]</scope>
    <source>
        <strain evidence="2">DSM 44702 / JCM 12073 / NCIMB 30131</strain>
    </source>
</reference>
<proteinExistence type="predicted"/>
<organism evidence="1 2">
    <name type="scientific">Corynebacterium variabile (strain DSM 44702 / CIP 107183 / JCM 12073 / NCIMB 30131)</name>
    <name type="common">Corynebacterium mooreparkense</name>
    <dbReference type="NCBI Taxonomy" id="858619"/>
    <lineage>
        <taxon>Bacteria</taxon>
        <taxon>Bacillati</taxon>
        <taxon>Actinomycetota</taxon>
        <taxon>Actinomycetes</taxon>
        <taxon>Mycobacteriales</taxon>
        <taxon>Corynebacteriaceae</taxon>
        <taxon>Corynebacterium</taxon>
    </lineage>
</organism>
<sequence>MCYDLRNRTSSPVTVADCQPPTDTLRSWYDALEIVLVIWLVTGPVWQLFSRPAAEHSTPR</sequence>
<name>G0HA34_CORVD</name>
<evidence type="ECO:0000313" key="1">
    <source>
        <dbReference type="EMBL" id="AEK35738.1"/>
    </source>
</evidence>
<dbReference type="KEGG" id="cva:CVAR_0390"/>
<accession>G0HA34</accession>
<dbReference type="EMBL" id="CP002917">
    <property type="protein sequence ID" value="AEK35738.1"/>
    <property type="molecule type" value="Genomic_DNA"/>
</dbReference>
<evidence type="ECO:0000313" key="2">
    <source>
        <dbReference type="Proteomes" id="UP000006659"/>
    </source>
</evidence>
<protein>
    <submittedName>
        <fullName evidence="1">Uncharacterized protein</fullName>
    </submittedName>
</protein>
<dbReference type="Proteomes" id="UP000006659">
    <property type="component" value="Chromosome"/>
</dbReference>
<gene>
    <name evidence="1" type="ordered locus">CVAR_0390</name>
</gene>